<dbReference type="Gene3D" id="3.40.50.300">
    <property type="entry name" value="P-loop containing nucleotide triphosphate hydrolases"/>
    <property type="match status" value="1"/>
</dbReference>
<keyword evidence="3" id="KW-0812">Transmembrane</keyword>
<feature type="transmembrane region" description="Helical" evidence="3">
    <location>
        <begin position="247"/>
        <end position="269"/>
    </location>
</feature>
<dbReference type="STRING" id="681398.PJIAN_4676"/>
<dbReference type="Proteomes" id="UP000076586">
    <property type="component" value="Unassembled WGS sequence"/>
</dbReference>
<sequence>MKNCIIQALNWLLNKLQHQNKVECKDNDESTSNVQKQFDLAATIIQQEDENGEPNKSYQTVWDLAAKLPDPNVSNIALTGPFGSGKSSILKTLKHDFSEYNYLDISLATLEAYKEIPEIEDEEIVGSEKDAEKQLDAQNNQPKGSQPTKTTLDKKKKSEKSIQLDNEASLNRLIEYSILQQLIYKERIQDIPESRFKRIKHIDKCKSFVYSILSIIFIAALCIVLEPKLLYNQFLYNLLAVGTTAKTIWDILALIYIVICGFCIIRWLITNLYNSRLNKINLKDGEIDLAENTSIFNKHLDEIIYFFEVTNYNVVIIEDLDRFATHHIFLKLRELNQLLNRSKAINPDRTRKITFIYAVKDDIFNDSSRTKFFDYIVTVIPIINPSNSCEKLRDSLHKIIPETDSDISDQVCKELGFYIDDMRLLLNIVNEYKQYRYRLADQLEQKKLLAMIIYKNYYPKGFASLHNQKGIVYDAISNKEKYIKSSIASKEKQRDALKAELVKIQTQYQAFSQEELRKYYIFHYSIHHPSIFAFSESYDSSKKHLLAEVAKDPSLFNKLMNNDFQYYWRSNRDFVSLETKFQTIEKEVDPNYTYQQRVSLIPKRVDEINTDIKKLDLSIIEIKSQSLGQILQQYSAEAFFHEVEDSHLISFLLRNGYIDEDYYDYISYFYPGTMTISDKAFVLGANCGRKKEYHYHIHKPEAVIEQLLDASFSTGSMLNIDLVHFLVNTKDQYVQQSSNIVEYVKKGKSFDFIKAYYEQGLDATPFFNELLNSWNKFFMVAIKKQQDQELANLNFEILLKFFPQSKIESYKTEEFKTYISTRFDFISQQPSENSLNNFKFITKELNIKYQNLVLSERLVVECLQYVVDGYFYQLTNDNILAILKAFNPSYEALYSKASYTAIMDSDNVKLWEYVDANITDCLENVFPSTSIHESSTINAEIINNPDIQEETKLYYLSKQENKIDDINDIDEEYWDLALRSNIISPTWNNIALYTFPEDGEIKISVDLIHFIELNNEILALHSIRDYISEKHGKLLFALLINTNQLSLQVYKNIRKAFDQTFNDTDFTQLEEVRVQYLIETKGIEFNLHNYQLIEDHFKNQTIDFILENKSSYFFLIKELDLKPNIALKLLQNDRLTQNERLTIIYTLSIEIVDKQPQLATTVCKILSTQQEIKLSKELVIELLKNSTNQEYKLTLFTQKCITSTYDEEFVVEGLTQLGGDYAKIALQKGKRPKFENNKHNLLLSQFLWKYNFTYEPKIEDDMIRIVSKNIR</sequence>
<evidence type="ECO:0000256" key="2">
    <source>
        <dbReference type="SAM" id="MobiDB-lite"/>
    </source>
</evidence>
<gene>
    <name evidence="5" type="ORF">PJIAN_4676</name>
</gene>
<protein>
    <recommendedName>
        <fullName evidence="4">YobI-like P-loop NTPase domain-containing protein</fullName>
    </recommendedName>
</protein>
<dbReference type="AlphaFoldDB" id="A0A161LGN3"/>
<evidence type="ECO:0000313" key="5">
    <source>
        <dbReference type="EMBL" id="GAT64127.1"/>
    </source>
</evidence>
<reference evidence="6" key="1">
    <citation type="submission" date="2016-04" db="EMBL/GenBank/DDBJ databases">
        <title>Draft genome sequence of Paludibacter jiangxiensis strain NM7.</title>
        <authorList>
            <person name="Qiu Y."/>
            <person name="Matsuura N."/>
            <person name="Ohashi A."/>
            <person name="Tourlousse M.D."/>
            <person name="Sekiguchi Y."/>
        </authorList>
    </citation>
    <scope>NUCLEOTIDE SEQUENCE [LARGE SCALE GENOMIC DNA]</scope>
    <source>
        <strain evidence="6">NM7</strain>
    </source>
</reference>
<feature type="compositionally biased region" description="Polar residues" evidence="2">
    <location>
        <begin position="136"/>
        <end position="147"/>
    </location>
</feature>
<dbReference type="Pfam" id="PF20693">
    <property type="entry name" value="YobI-ATPase"/>
    <property type="match status" value="1"/>
</dbReference>
<dbReference type="RefSeq" id="WP_068705937.1">
    <property type="nucleotide sequence ID" value="NZ_BDCR01000004.1"/>
</dbReference>
<dbReference type="SUPFAM" id="SSF52540">
    <property type="entry name" value="P-loop containing nucleoside triphosphate hydrolases"/>
    <property type="match status" value="1"/>
</dbReference>
<keyword evidence="3" id="KW-1133">Transmembrane helix</keyword>
<evidence type="ECO:0000313" key="6">
    <source>
        <dbReference type="Proteomes" id="UP000076586"/>
    </source>
</evidence>
<evidence type="ECO:0000256" key="3">
    <source>
        <dbReference type="SAM" id="Phobius"/>
    </source>
</evidence>
<reference evidence="6" key="2">
    <citation type="journal article" date="2017" name="Genome Announc.">
        <title>Draft genome sequence of Paludibacter jiangxiensis NM7(T), a propionate-producing fermentative bacterium.</title>
        <authorList>
            <person name="Qiu Y.-L."/>
            <person name="Tourlousse D.M."/>
            <person name="Matsuura N."/>
            <person name="Ohashi A."/>
            <person name="Sekiguchi Y."/>
        </authorList>
    </citation>
    <scope>NUCLEOTIDE SEQUENCE [LARGE SCALE GENOMIC DNA]</scope>
    <source>
        <strain evidence="6">NM7</strain>
    </source>
</reference>
<feature type="domain" description="YobI-like P-loop NTPase" evidence="4">
    <location>
        <begin position="64"/>
        <end position="473"/>
    </location>
</feature>
<evidence type="ECO:0000256" key="1">
    <source>
        <dbReference type="SAM" id="Coils"/>
    </source>
</evidence>
<feature type="transmembrane region" description="Helical" evidence="3">
    <location>
        <begin position="207"/>
        <end position="227"/>
    </location>
</feature>
<keyword evidence="3" id="KW-0472">Membrane</keyword>
<dbReference type="InterPro" id="IPR027417">
    <property type="entry name" value="P-loop_NTPase"/>
</dbReference>
<feature type="coiled-coil region" evidence="1">
    <location>
        <begin position="487"/>
        <end position="514"/>
    </location>
</feature>
<organism evidence="5 6">
    <name type="scientific">Paludibacter jiangxiensis</name>
    <dbReference type="NCBI Taxonomy" id="681398"/>
    <lineage>
        <taxon>Bacteria</taxon>
        <taxon>Pseudomonadati</taxon>
        <taxon>Bacteroidota</taxon>
        <taxon>Bacteroidia</taxon>
        <taxon>Bacteroidales</taxon>
        <taxon>Paludibacteraceae</taxon>
        <taxon>Paludibacter</taxon>
    </lineage>
</organism>
<feature type="region of interest" description="Disordered" evidence="2">
    <location>
        <begin position="135"/>
        <end position="160"/>
    </location>
</feature>
<proteinExistence type="predicted"/>
<accession>A0A161LGN3</accession>
<dbReference type="InterPro" id="IPR048428">
    <property type="entry name" value="YobI-NTPase"/>
</dbReference>
<evidence type="ECO:0000259" key="4">
    <source>
        <dbReference type="Pfam" id="PF20693"/>
    </source>
</evidence>
<comment type="caution">
    <text evidence="5">The sequence shown here is derived from an EMBL/GenBank/DDBJ whole genome shotgun (WGS) entry which is preliminary data.</text>
</comment>
<dbReference type="EMBL" id="BDCR01000004">
    <property type="protein sequence ID" value="GAT64127.1"/>
    <property type="molecule type" value="Genomic_DNA"/>
</dbReference>
<keyword evidence="1" id="KW-0175">Coiled coil</keyword>
<keyword evidence="6" id="KW-1185">Reference proteome</keyword>
<name>A0A161LGN3_9BACT</name>
<dbReference type="OrthoDB" id="1701659at2"/>